<evidence type="ECO:0000256" key="1">
    <source>
        <dbReference type="SAM" id="SignalP"/>
    </source>
</evidence>
<gene>
    <name evidence="2" type="ORF">EWE75_11085</name>
</gene>
<proteinExistence type="predicted"/>
<feature type="chain" id="PRO_5020433075" evidence="1">
    <location>
        <begin position="19"/>
        <end position="263"/>
    </location>
</feature>
<evidence type="ECO:0000313" key="3">
    <source>
        <dbReference type="Proteomes" id="UP000292085"/>
    </source>
</evidence>
<sequence>MRNILFLAAMLAATPAFAEERDYCPSRPDLGRPACTIAPGHVSVETALADWTLEKDSDGRTDTVLIGDTLVRVGLTNTIEAQIGWTPYGHVRTRDTASGAVESRGRTGDVTLGVKVNLQNPDGKGLSAAVRPFVIVPVGRMPVGFGDWGAGMTAPVSYELNETLKVQVTPEVEAAVGKDGHGRHFAASGTLGLGVELTKALTATIEAQVLRDDDPEQKTTQTFGALSLGWMVSKTMQLDIGGIAGLNHDTPDAELYLGISRLF</sequence>
<keyword evidence="3" id="KW-1185">Reference proteome</keyword>
<accession>A0A4Q6XV35</accession>
<evidence type="ECO:0000313" key="2">
    <source>
        <dbReference type="EMBL" id="RZF64483.1"/>
    </source>
</evidence>
<dbReference type="RefSeq" id="WP_130157380.1">
    <property type="nucleotide sequence ID" value="NZ_SGIS01000014.1"/>
</dbReference>
<feature type="signal peptide" evidence="1">
    <location>
        <begin position="1"/>
        <end position="18"/>
    </location>
</feature>
<organism evidence="2 3">
    <name type="scientific">Sphingomonas populi</name>
    <dbReference type="NCBI Taxonomy" id="2484750"/>
    <lineage>
        <taxon>Bacteria</taxon>
        <taxon>Pseudomonadati</taxon>
        <taxon>Pseudomonadota</taxon>
        <taxon>Alphaproteobacteria</taxon>
        <taxon>Sphingomonadales</taxon>
        <taxon>Sphingomonadaceae</taxon>
        <taxon>Sphingomonas</taxon>
    </lineage>
</organism>
<protein>
    <submittedName>
        <fullName evidence="2">Transporter</fullName>
    </submittedName>
</protein>
<dbReference type="Proteomes" id="UP000292085">
    <property type="component" value="Unassembled WGS sequence"/>
</dbReference>
<dbReference type="EMBL" id="SGIS01000014">
    <property type="protein sequence ID" value="RZF64483.1"/>
    <property type="molecule type" value="Genomic_DNA"/>
</dbReference>
<comment type="caution">
    <text evidence="2">The sequence shown here is derived from an EMBL/GenBank/DDBJ whole genome shotgun (WGS) entry which is preliminary data.</text>
</comment>
<dbReference type="Pfam" id="PF13557">
    <property type="entry name" value="Phenol_MetA_deg"/>
    <property type="match status" value="1"/>
</dbReference>
<keyword evidence="1" id="KW-0732">Signal</keyword>
<dbReference type="AlphaFoldDB" id="A0A4Q6XV35"/>
<dbReference type="OrthoDB" id="189778at2"/>
<name>A0A4Q6XV35_9SPHN</name>
<dbReference type="InterPro" id="IPR025737">
    <property type="entry name" value="FApF"/>
</dbReference>
<reference evidence="2 3" key="1">
    <citation type="submission" date="2019-02" db="EMBL/GenBank/DDBJ databases">
        <authorList>
            <person name="Li Y."/>
        </authorList>
    </citation>
    <scope>NUCLEOTIDE SEQUENCE [LARGE SCALE GENOMIC DNA]</scope>
    <source>
        <strain evidence="2 3">3-7</strain>
    </source>
</reference>